<feature type="region of interest" description="Disordered" evidence="1">
    <location>
        <begin position="1"/>
        <end position="42"/>
    </location>
</feature>
<dbReference type="Proteomes" id="UP000696280">
    <property type="component" value="Unassembled WGS sequence"/>
</dbReference>
<organism evidence="2 3">
    <name type="scientific">Hymenoscyphus fraxineus</name>
    <dbReference type="NCBI Taxonomy" id="746836"/>
    <lineage>
        <taxon>Eukaryota</taxon>
        <taxon>Fungi</taxon>
        <taxon>Dikarya</taxon>
        <taxon>Ascomycota</taxon>
        <taxon>Pezizomycotina</taxon>
        <taxon>Leotiomycetes</taxon>
        <taxon>Helotiales</taxon>
        <taxon>Helotiaceae</taxon>
        <taxon>Hymenoscyphus</taxon>
    </lineage>
</organism>
<dbReference type="AlphaFoldDB" id="A0A9N9L4W1"/>
<comment type="caution">
    <text evidence="2">The sequence shown here is derived from an EMBL/GenBank/DDBJ whole genome shotgun (WGS) entry which is preliminary data.</text>
</comment>
<evidence type="ECO:0000256" key="1">
    <source>
        <dbReference type="SAM" id="MobiDB-lite"/>
    </source>
</evidence>
<reference evidence="2" key="1">
    <citation type="submission" date="2021-07" db="EMBL/GenBank/DDBJ databases">
        <authorList>
            <person name="Durling M."/>
        </authorList>
    </citation>
    <scope>NUCLEOTIDE SEQUENCE</scope>
</reference>
<keyword evidence="3" id="KW-1185">Reference proteome</keyword>
<accession>A0A9N9L4W1</accession>
<evidence type="ECO:0000313" key="2">
    <source>
        <dbReference type="EMBL" id="CAG8958153.1"/>
    </source>
</evidence>
<name>A0A9N9L4W1_9HELO</name>
<protein>
    <submittedName>
        <fullName evidence="2">Uncharacterized protein</fullName>
    </submittedName>
</protein>
<proteinExistence type="predicted"/>
<feature type="compositionally biased region" description="Basic residues" evidence="1">
    <location>
        <begin position="1"/>
        <end position="17"/>
    </location>
</feature>
<evidence type="ECO:0000313" key="3">
    <source>
        <dbReference type="Proteomes" id="UP000696280"/>
    </source>
</evidence>
<feature type="compositionally biased region" description="Polar residues" evidence="1">
    <location>
        <begin position="95"/>
        <end position="105"/>
    </location>
</feature>
<dbReference type="EMBL" id="CAJVRL010000081">
    <property type="protein sequence ID" value="CAG8958153.1"/>
    <property type="molecule type" value="Genomic_DNA"/>
</dbReference>
<sequence length="105" mass="11612">MRSPKRANRREKNKNRRVLPTLFPSNRNAIPDFPEENNATPKSIAPTTVYAGFSVGHSIWHLPARQHDAVVAANRPVPPPTDRPPDMTAPRTHEGAQSSLSTPTD</sequence>
<gene>
    <name evidence="2" type="ORF">HYFRA_00000502</name>
</gene>
<feature type="region of interest" description="Disordered" evidence="1">
    <location>
        <begin position="73"/>
        <end position="105"/>
    </location>
</feature>